<dbReference type="GO" id="GO:0006014">
    <property type="term" value="P:D-ribose metabolic process"/>
    <property type="evidence" value="ECO:0007669"/>
    <property type="project" value="TreeGrafter"/>
</dbReference>
<dbReference type="FunFam" id="3.40.50.1360:FF:000001">
    <property type="entry name" value="Ribose-5-phosphate isomerase A"/>
    <property type="match status" value="1"/>
</dbReference>
<dbReference type="EMBL" id="FNBN01000001">
    <property type="protein sequence ID" value="SDF24491.1"/>
    <property type="molecule type" value="Genomic_DNA"/>
</dbReference>
<feature type="binding site" evidence="3">
    <location>
        <begin position="97"/>
        <end position="100"/>
    </location>
    <ligand>
        <name>substrate</name>
    </ligand>
</feature>
<evidence type="ECO:0000313" key="4">
    <source>
        <dbReference type="EMBL" id="SDF24491.1"/>
    </source>
</evidence>
<dbReference type="GO" id="GO:0005829">
    <property type="term" value="C:cytosol"/>
    <property type="evidence" value="ECO:0007669"/>
    <property type="project" value="TreeGrafter"/>
</dbReference>
<dbReference type="Proteomes" id="UP000199045">
    <property type="component" value="Unassembled WGS sequence"/>
</dbReference>
<dbReference type="EC" id="5.3.1.6" evidence="3"/>
<dbReference type="UniPathway" id="UPA00115">
    <property type="reaction ID" value="UER00412"/>
</dbReference>
<dbReference type="CDD" id="cd01398">
    <property type="entry name" value="RPI_A"/>
    <property type="match status" value="1"/>
</dbReference>
<evidence type="ECO:0000256" key="1">
    <source>
        <dbReference type="ARBA" id="ARBA00001713"/>
    </source>
</evidence>
<dbReference type="Gene3D" id="3.30.70.260">
    <property type="match status" value="1"/>
</dbReference>
<dbReference type="AlphaFoldDB" id="A0A1G7JHV4"/>
<dbReference type="NCBIfam" id="NF001924">
    <property type="entry name" value="PRK00702.1"/>
    <property type="match status" value="1"/>
</dbReference>
<dbReference type="PANTHER" id="PTHR11934:SF0">
    <property type="entry name" value="RIBOSE-5-PHOSPHATE ISOMERASE"/>
    <property type="match status" value="1"/>
</dbReference>
<feature type="binding site" evidence="3">
    <location>
        <begin position="84"/>
        <end position="87"/>
    </location>
    <ligand>
        <name>substrate</name>
    </ligand>
</feature>
<comment type="subunit">
    <text evidence="3">Homodimer.</text>
</comment>
<dbReference type="HAMAP" id="MF_00170">
    <property type="entry name" value="Rib_5P_isom_A"/>
    <property type="match status" value="1"/>
</dbReference>
<dbReference type="PANTHER" id="PTHR11934">
    <property type="entry name" value="RIBOSE-5-PHOSPHATE ISOMERASE"/>
    <property type="match status" value="1"/>
</dbReference>
<comment type="catalytic activity">
    <reaction evidence="1 3">
        <text>aldehydo-D-ribose 5-phosphate = D-ribulose 5-phosphate</text>
        <dbReference type="Rhea" id="RHEA:14657"/>
        <dbReference type="ChEBI" id="CHEBI:58121"/>
        <dbReference type="ChEBI" id="CHEBI:58273"/>
        <dbReference type="EC" id="5.3.1.6"/>
    </reaction>
</comment>
<dbReference type="GO" id="GO:0004751">
    <property type="term" value="F:ribose-5-phosphate isomerase activity"/>
    <property type="evidence" value="ECO:0007669"/>
    <property type="project" value="UniProtKB-UniRule"/>
</dbReference>
<proteinExistence type="inferred from homology"/>
<dbReference type="RefSeq" id="WP_089829545.1">
    <property type="nucleotide sequence ID" value="NZ_FNBN01000001.1"/>
</dbReference>
<feature type="binding site" evidence="3">
    <location>
        <position position="124"/>
    </location>
    <ligand>
        <name>substrate</name>
    </ligand>
</feature>
<name>A0A1G7JHV4_CHIFI</name>
<protein>
    <recommendedName>
        <fullName evidence="3">Ribose-5-phosphate isomerase A</fullName>
        <ecNumber evidence="3">5.3.1.6</ecNumber>
    </recommendedName>
    <alternativeName>
        <fullName evidence="3">Phosphoriboisomerase A</fullName>
        <shortName evidence="3">PRI</shortName>
    </alternativeName>
</protein>
<comment type="function">
    <text evidence="3">Catalyzes the reversible conversion of ribose-5-phosphate to ribulose 5-phosphate.</text>
</comment>
<evidence type="ECO:0000313" key="5">
    <source>
        <dbReference type="Proteomes" id="UP000199045"/>
    </source>
</evidence>
<accession>A0A1G7JHV4</accession>
<dbReference type="SUPFAM" id="SSF100950">
    <property type="entry name" value="NagB/RpiA/CoA transferase-like"/>
    <property type="match status" value="1"/>
</dbReference>
<gene>
    <name evidence="3" type="primary">rpiA</name>
    <name evidence="4" type="ORF">SAMN04488121_1011244</name>
</gene>
<dbReference type="InterPro" id="IPR020672">
    <property type="entry name" value="Ribose5P_isomerase_typA_subgr"/>
</dbReference>
<dbReference type="OrthoDB" id="5870696at2"/>
<comment type="pathway">
    <text evidence="3">Carbohydrate degradation; pentose phosphate pathway; D-ribose 5-phosphate from D-ribulose 5-phosphate (non-oxidative stage): step 1/1.</text>
</comment>
<sequence length="224" mass="24218">MDTITQAKKAAGEKAAALVQPGMLVGLGTGSTAYWAIEKIGEMVKGGLNIRAVATSLASEKQARELGIPITSFSEIQQLDIDIDGADEVSHDLQIIKGGGGALLREKIVAMASRRKVIVADERKYVKTLGKFPLPIEIIPFGWELVFRAVQSLQGAPTLRTKDDKPYITDNGNYILDCAFGAIENPEQLHHQLKTITGVVETGLFINMKPTVIIAYESGEVKTI</sequence>
<dbReference type="InterPro" id="IPR037171">
    <property type="entry name" value="NagB/RpiA_transferase-like"/>
</dbReference>
<comment type="similarity">
    <text evidence="3">Belongs to the ribose 5-phosphate isomerase family.</text>
</comment>
<dbReference type="InterPro" id="IPR004788">
    <property type="entry name" value="Ribose5P_isomerase_type_A"/>
</dbReference>
<organism evidence="4 5">
    <name type="scientific">Chitinophaga filiformis</name>
    <name type="common">Myxococcus filiformis</name>
    <name type="synonym">Flexibacter filiformis</name>
    <dbReference type="NCBI Taxonomy" id="104663"/>
    <lineage>
        <taxon>Bacteria</taxon>
        <taxon>Pseudomonadati</taxon>
        <taxon>Bacteroidota</taxon>
        <taxon>Chitinophagia</taxon>
        <taxon>Chitinophagales</taxon>
        <taxon>Chitinophagaceae</taxon>
        <taxon>Chitinophaga</taxon>
    </lineage>
</organism>
<dbReference type="STRING" id="104663.SAMN04488121_1011244"/>
<dbReference type="SUPFAM" id="SSF75445">
    <property type="entry name" value="D-ribose-5-phosphate isomerase (RpiA), lid domain"/>
    <property type="match status" value="1"/>
</dbReference>
<dbReference type="GO" id="GO:0009052">
    <property type="term" value="P:pentose-phosphate shunt, non-oxidative branch"/>
    <property type="evidence" value="ECO:0007669"/>
    <property type="project" value="UniProtKB-UniRule"/>
</dbReference>
<dbReference type="Gene3D" id="3.40.50.1360">
    <property type="match status" value="1"/>
</dbReference>
<dbReference type="Pfam" id="PF06026">
    <property type="entry name" value="Rib_5-P_isom_A"/>
    <property type="match status" value="1"/>
</dbReference>
<feature type="binding site" evidence="3">
    <location>
        <begin position="29"/>
        <end position="32"/>
    </location>
    <ligand>
        <name>substrate</name>
    </ligand>
</feature>
<evidence type="ECO:0000256" key="3">
    <source>
        <dbReference type="HAMAP-Rule" id="MF_00170"/>
    </source>
</evidence>
<evidence type="ECO:0000256" key="2">
    <source>
        <dbReference type="ARBA" id="ARBA00023235"/>
    </source>
</evidence>
<dbReference type="NCBIfam" id="TIGR00021">
    <property type="entry name" value="rpiA"/>
    <property type="match status" value="1"/>
</dbReference>
<keyword evidence="2 3" id="KW-0413">Isomerase</keyword>
<reference evidence="4 5" key="1">
    <citation type="submission" date="2016-10" db="EMBL/GenBank/DDBJ databases">
        <authorList>
            <person name="de Groot N.N."/>
        </authorList>
    </citation>
    <scope>NUCLEOTIDE SEQUENCE [LARGE SCALE GENOMIC DNA]</scope>
    <source>
        <strain evidence="4 5">DSM 527</strain>
    </source>
</reference>
<feature type="active site" description="Proton acceptor" evidence="3">
    <location>
        <position position="106"/>
    </location>
</feature>